<accession>A0A644XER1</accession>
<sequence>MPDLDGKKSDQYQFLQQMSTEKLKSIVRADFESGDSDDAANDEFITRVMEVIAQREEEDPSAPHFDVEAGWKDFQENYCLTEEKSIHANSDNKKNKLVHKHKNEEQADLKAPQPKRAGHRFLRVLAVAAAIICLCAVTASAFEINIFKMFAQWTQEIFQFHTEEVSSQGAEYASGTMLDTSQTLEGALTEAGITQPVSPKWIPEGFVFSGMKAYVDIAEPMYTALYEDETTDHTIIVSVNVHQKPQASVQEKDDSQVTVYTAGGIDHYIMENNDVLTATWFADNLECSIMGEISESEMEAMINSIYEE</sequence>
<gene>
    <name evidence="3" type="ORF">SDC9_60943</name>
</gene>
<keyword evidence="1" id="KW-0812">Transmembrane</keyword>
<protein>
    <recommendedName>
        <fullName evidence="2">DUF4367 domain-containing protein</fullName>
    </recommendedName>
</protein>
<reference evidence="3" key="1">
    <citation type="submission" date="2019-08" db="EMBL/GenBank/DDBJ databases">
        <authorList>
            <person name="Kucharzyk K."/>
            <person name="Murdoch R.W."/>
            <person name="Higgins S."/>
            <person name="Loffler F."/>
        </authorList>
    </citation>
    <scope>NUCLEOTIDE SEQUENCE</scope>
</reference>
<dbReference type="InterPro" id="IPR025377">
    <property type="entry name" value="DUF4367"/>
</dbReference>
<keyword evidence="1" id="KW-1133">Transmembrane helix</keyword>
<dbReference type="EMBL" id="VSSQ01002303">
    <property type="protein sequence ID" value="MPM14579.1"/>
    <property type="molecule type" value="Genomic_DNA"/>
</dbReference>
<name>A0A644XER1_9ZZZZ</name>
<evidence type="ECO:0000256" key="1">
    <source>
        <dbReference type="SAM" id="Phobius"/>
    </source>
</evidence>
<evidence type="ECO:0000259" key="2">
    <source>
        <dbReference type="Pfam" id="PF14285"/>
    </source>
</evidence>
<comment type="caution">
    <text evidence="3">The sequence shown here is derived from an EMBL/GenBank/DDBJ whole genome shotgun (WGS) entry which is preliminary data.</text>
</comment>
<evidence type="ECO:0000313" key="3">
    <source>
        <dbReference type="EMBL" id="MPM14579.1"/>
    </source>
</evidence>
<dbReference type="Pfam" id="PF14285">
    <property type="entry name" value="DUF4367"/>
    <property type="match status" value="1"/>
</dbReference>
<organism evidence="3">
    <name type="scientific">bioreactor metagenome</name>
    <dbReference type="NCBI Taxonomy" id="1076179"/>
    <lineage>
        <taxon>unclassified sequences</taxon>
        <taxon>metagenomes</taxon>
        <taxon>ecological metagenomes</taxon>
    </lineage>
</organism>
<feature type="domain" description="DUF4367" evidence="2">
    <location>
        <begin position="197"/>
        <end position="305"/>
    </location>
</feature>
<proteinExistence type="predicted"/>
<keyword evidence="1" id="KW-0472">Membrane</keyword>
<feature type="transmembrane region" description="Helical" evidence="1">
    <location>
        <begin position="121"/>
        <end position="142"/>
    </location>
</feature>
<dbReference type="AlphaFoldDB" id="A0A644XER1"/>